<gene>
    <name evidence="1" type="ORF">O3G_MSEX004679</name>
</gene>
<comment type="caution">
    <text evidence="1">The sequence shown here is derived from an EMBL/GenBank/DDBJ whole genome shotgun (WGS) entry which is preliminary data.</text>
</comment>
<dbReference type="Pfam" id="PF12259">
    <property type="entry name" value="Baculo_F"/>
    <property type="match status" value="1"/>
</dbReference>
<dbReference type="Proteomes" id="UP000791440">
    <property type="component" value="Unassembled WGS sequence"/>
</dbReference>
<organism evidence="1 2">
    <name type="scientific">Manduca sexta</name>
    <name type="common">Tobacco hawkmoth</name>
    <name type="synonym">Tobacco hornworm</name>
    <dbReference type="NCBI Taxonomy" id="7130"/>
    <lineage>
        <taxon>Eukaryota</taxon>
        <taxon>Metazoa</taxon>
        <taxon>Ecdysozoa</taxon>
        <taxon>Arthropoda</taxon>
        <taxon>Hexapoda</taxon>
        <taxon>Insecta</taxon>
        <taxon>Pterygota</taxon>
        <taxon>Neoptera</taxon>
        <taxon>Endopterygota</taxon>
        <taxon>Lepidoptera</taxon>
        <taxon>Glossata</taxon>
        <taxon>Ditrysia</taxon>
        <taxon>Bombycoidea</taxon>
        <taxon>Sphingidae</taxon>
        <taxon>Sphinginae</taxon>
        <taxon>Sphingini</taxon>
        <taxon>Manduca</taxon>
    </lineage>
</organism>
<accession>A0A921YX24</accession>
<sequence length="333" mass="39136">MKNFMQEYERNLRHIKENQKEIYTSINRYTEQNTELEIKILTMIIFEEIERSFQYLYDRLETLENAVTVSHVGKLHPSIIDPSYLIEELNFIQNTIDVNVAFDPNIRNIHLWETAITVKAYSTNGTVNFILEIPLVAKQLYNLLYLYSIPTNHNIILIPKNPIMILGNNEFAYRPEPCNTITKDEVICRHLQWQDLRQSNDCIAQLLQHLEPHNCTYATATYEDNIIQQIKDNTWIVALKQEEVIKTTCGNDIQYQRNKGVFLITIDNNCNVQVKERILTTHQKYINVRETIPLPRAHQAPQTMPTKIKLQNIELDNLKQLYSKCVPRNPRVP</sequence>
<evidence type="ECO:0000313" key="1">
    <source>
        <dbReference type="EMBL" id="KAG6446891.1"/>
    </source>
</evidence>
<proteinExistence type="predicted"/>
<dbReference type="EMBL" id="JH668338">
    <property type="protein sequence ID" value="KAG6446891.1"/>
    <property type="molecule type" value="Genomic_DNA"/>
</dbReference>
<reference evidence="1" key="1">
    <citation type="journal article" date="2016" name="Insect Biochem. Mol. Biol.">
        <title>Multifaceted biological insights from a draft genome sequence of the tobacco hornworm moth, Manduca sexta.</title>
        <authorList>
            <person name="Kanost M.R."/>
            <person name="Arrese E.L."/>
            <person name="Cao X."/>
            <person name="Chen Y.R."/>
            <person name="Chellapilla S."/>
            <person name="Goldsmith M.R."/>
            <person name="Grosse-Wilde E."/>
            <person name="Heckel D.G."/>
            <person name="Herndon N."/>
            <person name="Jiang H."/>
            <person name="Papanicolaou A."/>
            <person name="Qu J."/>
            <person name="Soulages J.L."/>
            <person name="Vogel H."/>
            <person name="Walters J."/>
            <person name="Waterhouse R.M."/>
            <person name="Ahn S.J."/>
            <person name="Almeida F.C."/>
            <person name="An C."/>
            <person name="Aqrawi P."/>
            <person name="Bretschneider A."/>
            <person name="Bryant W.B."/>
            <person name="Bucks S."/>
            <person name="Chao H."/>
            <person name="Chevignon G."/>
            <person name="Christen J.M."/>
            <person name="Clarke D.F."/>
            <person name="Dittmer N.T."/>
            <person name="Ferguson L.C.F."/>
            <person name="Garavelou S."/>
            <person name="Gordon K.H.J."/>
            <person name="Gunaratna R.T."/>
            <person name="Han Y."/>
            <person name="Hauser F."/>
            <person name="He Y."/>
            <person name="Heidel-Fischer H."/>
            <person name="Hirsh A."/>
            <person name="Hu Y."/>
            <person name="Jiang H."/>
            <person name="Kalra D."/>
            <person name="Klinner C."/>
            <person name="Konig C."/>
            <person name="Kovar C."/>
            <person name="Kroll A.R."/>
            <person name="Kuwar S.S."/>
            <person name="Lee S.L."/>
            <person name="Lehman R."/>
            <person name="Li K."/>
            <person name="Li Z."/>
            <person name="Liang H."/>
            <person name="Lovelace S."/>
            <person name="Lu Z."/>
            <person name="Mansfield J.H."/>
            <person name="McCulloch K.J."/>
            <person name="Mathew T."/>
            <person name="Morton B."/>
            <person name="Muzny D.M."/>
            <person name="Neunemann D."/>
            <person name="Ongeri F."/>
            <person name="Pauchet Y."/>
            <person name="Pu L.L."/>
            <person name="Pyrousis I."/>
            <person name="Rao X.J."/>
            <person name="Redding A."/>
            <person name="Roesel C."/>
            <person name="Sanchez-Gracia A."/>
            <person name="Schaack S."/>
            <person name="Shukla A."/>
            <person name="Tetreau G."/>
            <person name="Wang Y."/>
            <person name="Xiong G.H."/>
            <person name="Traut W."/>
            <person name="Walsh T.K."/>
            <person name="Worley K.C."/>
            <person name="Wu D."/>
            <person name="Wu W."/>
            <person name="Wu Y.Q."/>
            <person name="Zhang X."/>
            <person name="Zou Z."/>
            <person name="Zucker H."/>
            <person name="Briscoe A.D."/>
            <person name="Burmester T."/>
            <person name="Clem R.J."/>
            <person name="Feyereisen R."/>
            <person name="Grimmelikhuijzen C.J.P."/>
            <person name="Hamodrakas S.J."/>
            <person name="Hansson B.S."/>
            <person name="Huguet E."/>
            <person name="Jermiin L.S."/>
            <person name="Lan Q."/>
            <person name="Lehman H.K."/>
            <person name="Lorenzen M."/>
            <person name="Merzendorfer H."/>
            <person name="Michalopoulos I."/>
            <person name="Morton D.B."/>
            <person name="Muthukrishnan S."/>
            <person name="Oakeshott J.G."/>
            <person name="Palmer W."/>
            <person name="Park Y."/>
            <person name="Passarelli A.L."/>
            <person name="Rozas J."/>
            <person name="Schwartz L.M."/>
            <person name="Smith W."/>
            <person name="Southgate A."/>
            <person name="Vilcinskas A."/>
            <person name="Vogt R."/>
            <person name="Wang P."/>
            <person name="Werren J."/>
            <person name="Yu X.Q."/>
            <person name="Zhou J.J."/>
            <person name="Brown S.J."/>
            <person name="Scherer S.E."/>
            <person name="Richards S."/>
            <person name="Blissard G.W."/>
        </authorList>
    </citation>
    <scope>NUCLEOTIDE SEQUENCE</scope>
</reference>
<reference evidence="1" key="2">
    <citation type="submission" date="2020-12" db="EMBL/GenBank/DDBJ databases">
        <authorList>
            <person name="Kanost M."/>
        </authorList>
    </citation>
    <scope>NUCLEOTIDE SEQUENCE</scope>
</reference>
<name>A0A921YX24_MANSE</name>
<evidence type="ECO:0008006" key="3">
    <source>
        <dbReference type="Google" id="ProtNLM"/>
    </source>
</evidence>
<evidence type="ECO:0000313" key="2">
    <source>
        <dbReference type="Proteomes" id="UP000791440"/>
    </source>
</evidence>
<dbReference type="AlphaFoldDB" id="A0A921YX24"/>
<protein>
    <recommendedName>
        <fullName evidence="3">Envelope protein</fullName>
    </recommendedName>
</protein>
<dbReference type="InterPro" id="IPR022048">
    <property type="entry name" value="Envelope_fusion-like"/>
</dbReference>
<keyword evidence="2" id="KW-1185">Reference proteome</keyword>